<name>A0A0D0Q133_KITGR</name>
<dbReference type="RefSeq" id="WP_043907231.1">
    <property type="nucleotide sequence ID" value="NZ_JXZB01000001.1"/>
</dbReference>
<proteinExistence type="predicted"/>
<reference evidence="1 2" key="1">
    <citation type="submission" date="2015-02" db="EMBL/GenBank/DDBJ databases">
        <title>Draft genome sequence of Kitasatospora griseola MF730-N6, a bafilomycin, terpentecin and satosporin producer.</title>
        <authorList>
            <person name="Arens J.C."/>
            <person name="Haltli B."/>
            <person name="Kerr R.G."/>
        </authorList>
    </citation>
    <scope>NUCLEOTIDE SEQUENCE [LARGE SCALE GENOMIC DNA]</scope>
    <source>
        <strain evidence="1 2">MF730-N6</strain>
    </source>
</reference>
<dbReference type="Proteomes" id="UP000032066">
    <property type="component" value="Unassembled WGS sequence"/>
</dbReference>
<accession>A0A0D0Q133</accession>
<evidence type="ECO:0000313" key="1">
    <source>
        <dbReference type="EMBL" id="KIQ66202.1"/>
    </source>
</evidence>
<comment type="caution">
    <text evidence="1">The sequence shown here is derived from an EMBL/GenBank/DDBJ whole genome shotgun (WGS) entry which is preliminary data.</text>
</comment>
<evidence type="ECO:0000313" key="2">
    <source>
        <dbReference type="Proteomes" id="UP000032066"/>
    </source>
</evidence>
<gene>
    <name evidence="1" type="ORF">TR51_00480</name>
</gene>
<dbReference type="OrthoDB" id="3449793at2"/>
<dbReference type="EMBL" id="JXZB01000001">
    <property type="protein sequence ID" value="KIQ66202.1"/>
    <property type="molecule type" value="Genomic_DNA"/>
</dbReference>
<dbReference type="Pfam" id="PF18845">
    <property type="entry name" value="baeRF_family3"/>
    <property type="match status" value="1"/>
</dbReference>
<protein>
    <submittedName>
        <fullName evidence="1">Chemotaxis protein</fullName>
    </submittedName>
</protein>
<dbReference type="STRING" id="2064.TR51_00480"/>
<dbReference type="AlphaFoldDB" id="A0A0D0Q133"/>
<keyword evidence="2" id="KW-1185">Reference proteome</keyword>
<organism evidence="1 2">
    <name type="scientific">Kitasatospora griseola</name>
    <name type="common">Streptomyces griseolosporeus</name>
    <dbReference type="NCBI Taxonomy" id="2064"/>
    <lineage>
        <taxon>Bacteria</taxon>
        <taxon>Bacillati</taxon>
        <taxon>Actinomycetota</taxon>
        <taxon>Actinomycetes</taxon>
        <taxon>Kitasatosporales</taxon>
        <taxon>Streptomycetaceae</taxon>
        <taxon>Kitasatospora</taxon>
    </lineage>
</organism>
<sequence>MYPALSPAVLAELRRPRPYPAVSILMPTHRREPDNAQDPVRLRNLVAEAKERVQNDPAVDRAVRIDVLGQLDRALAEVDLVHAEDGLAILAAPGEHQVWSLGRTAPARVVLSDTFLTRNLVAAQIAERPHWVLAVAADRVVLWGGTEERVTEEKAYGFPLVREYDNPDPERQEQIGDTPSTFRDEETKTFLRQADTEIGKVLAADPRPLYVVGDAPALALLDAVGPMAKESSAQLPHGGLAQGGAETVRQVVEPAVRAHADQEISEALAQLDKARGRKAFAAGLDEVWQTVGEGRIALLVVEENFRTTVRDDGDHLVPAEADQPGAREDIVDEVIERALDAGAKVSFVPDGTLSDAGRIAADLRY</sequence>
<dbReference type="PATRIC" id="fig|2064.6.peg.112"/>
<dbReference type="InterPro" id="IPR041289">
    <property type="entry name" value="Bact_RF_family3"/>
</dbReference>